<gene>
    <name evidence="5" type="primary">Clec16a</name>
    <name evidence="5" type="ORF">AK812_SmicGene33175</name>
</gene>
<dbReference type="Proteomes" id="UP000186817">
    <property type="component" value="Unassembled WGS sequence"/>
</dbReference>
<dbReference type="GO" id="GO:1901096">
    <property type="term" value="P:regulation of autophagosome maturation"/>
    <property type="evidence" value="ECO:0007669"/>
    <property type="project" value="TreeGrafter"/>
</dbReference>
<dbReference type="Gene3D" id="3.60.10.10">
    <property type="entry name" value="Endonuclease/exonuclease/phosphatase"/>
    <property type="match status" value="1"/>
</dbReference>
<feature type="region of interest" description="Disordered" evidence="3">
    <location>
        <begin position="1825"/>
        <end position="1844"/>
    </location>
</feature>
<evidence type="ECO:0000313" key="6">
    <source>
        <dbReference type="Proteomes" id="UP000186817"/>
    </source>
</evidence>
<dbReference type="PANTHER" id="PTHR21481">
    <property type="entry name" value="PROTEIN CLEC16A"/>
    <property type="match status" value="1"/>
</dbReference>
<dbReference type="GO" id="GO:0005770">
    <property type="term" value="C:late endosome"/>
    <property type="evidence" value="ECO:0007669"/>
    <property type="project" value="TreeGrafter"/>
</dbReference>
<comment type="similarity">
    <text evidence="1">Belongs to the CLEC16A/gop-1 family.</text>
</comment>
<protein>
    <submittedName>
        <fullName evidence="5">Protein CLEC16A</fullName>
    </submittedName>
</protein>
<dbReference type="CDD" id="cd01650">
    <property type="entry name" value="RT_nLTR_like"/>
    <property type="match status" value="1"/>
</dbReference>
<dbReference type="EMBL" id="LSRX01000956">
    <property type="protein sequence ID" value="OLP85796.1"/>
    <property type="molecule type" value="Genomic_DNA"/>
</dbReference>
<dbReference type="Gene3D" id="3.40.50.1820">
    <property type="entry name" value="alpha/beta hydrolase"/>
    <property type="match status" value="1"/>
</dbReference>
<evidence type="ECO:0000259" key="4">
    <source>
        <dbReference type="PROSITE" id="PS50878"/>
    </source>
</evidence>
<keyword evidence="2" id="KW-0072">Autophagy</keyword>
<dbReference type="Pfam" id="PF00078">
    <property type="entry name" value="RVT_1"/>
    <property type="match status" value="1"/>
</dbReference>
<dbReference type="GO" id="GO:0007034">
    <property type="term" value="P:vacuolar transport"/>
    <property type="evidence" value="ECO:0007669"/>
    <property type="project" value="TreeGrafter"/>
</dbReference>
<name>A0A1Q9CS87_SYMMI</name>
<feature type="region of interest" description="Disordered" evidence="3">
    <location>
        <begin position="851"/>
        <end position="882"/>
    </location>
</feature>
<dbReference type="SUPFAM" id="SSF53474">
    <property type="entry name" value="alpha/beta-Hydrolases"/>
    <property type="match status" value="1"/>
</dbReference>
<evidence type="ECO:0000256" key="2">
    <source>
        <dbReference type="ARBA" id="ARBA00023006"/>
    </source>
</evidence>
<proteinExistence type="inferred from homology"/>
<dbReference type="GO" id="GO:0006914">
    <property type="term" value="P:autophagy"/>
    <property type="evidence" value="ECO:0007669"/>
    <property type="project" value="UniProtKB-KW"/>
</dbReference>
<dbReference type="OrthoDB" id="414163at2759"/>
<dbReference type="InterPro" id="IPR036691">
    <property type="entry name" value="Endo/exonu/phosph_ase_sf"/>
</dbReference>
<evidence type="ECO:0000256" key="3">
    <source>
        <dbReference type="SAM" id="MobiDB-lite"/>
    </source>
</evidence>
<feature type="compositionally biased region" description="Polar residues" evidence="3">
    <location>
        <begin position="519"/>
        <end position="529"/>
    </location>
</feature>
<reference evidence="5 6" key="1">
    <citation type="submission" date="2016-02" db="EMBL/GenBank/DDBJ databases">
        <title>Genome analysis of coral dinoflagellate symbionts highlights evolutionary adaptations to a symbiotic lifestyle.</title>
        <authorList>
            <person name="Aranda M."/>
            <person name="Li Y."/>
            <person name="Liew Y.J."/>
            <person name="Baumgarten S."/>
            <person name="Simakov O."/>
            <person name="Wilson M."/>
            <person name="Piel J."/>
            <person name="Ashoor H."/>
            <person name="Bougouffa S."/>
            <person name="Bajic V.B."/>
            <person name="Ryu T."/>
            <person name="Ravasi T."/>
            <person name="Bayer T."/>
            <person name="Micklem G."/>
            <person name="Kim H."/>
            <person name="Bhak J."/>
            <person name="Lajeunesse T.C."/>
            <person name="Voolstra C.R."/>
        </authorList>
    </citation>
    <scope>NUCLEOTIDE SEQUENCE [LARGE SCALE GENOMIC DNA]</scope>
    <source>
        <strain evidence="5 6">CCMP2467</strain>
    </source>
</reference>
<dbReference type="InterPro" id="IPR019155">
    <property type="entry name" value="CLEC16A/TT9_N"/>
</dbReference>
<feature type="region of interest" description="Disordered" evidence="3">
    <location>
        <begin position="499"/>
        <end position="531"/>
    </location>
</feature>
<dbReference type="InterPro" id="IPR039272">
    <property type="entry name" value="CLEC16A/TT9"/>
</dbReference>
<dbReference type="InterPro" id="IPR045820">
    <property type="entry name" value="CLEC16A/TT9_C"/>
</dbReference>
<dbReference type="SUPFAM" id="SSF56219">
    <property type="entry name" value="DNase I-like"/>
    <property type="match status" value="1"/>
</dbReference>
<organism evidence="5 6">
    <name type="scientific">Symbiodinium microadriaticum</name>
    <name type="common">Dinoflagellate</name>
    <name type="synonym">Zooxanthella microadriatica</name>
    <dbReference type="NCBI Taxonomy" id="2951"/>
    <lineage>
        <taxon>Eukaryota</taxon>
        <taxon>Sar</taxon>
        <taxon>Alveolata</taxon>
        <taxon>Dinophyceae</taxon>
        <taxon>Suessiales</taxon>
        <taxon>Symbiodiniaceae</taxon>
        <taxon>Symbiodinium</taxon>
    </lineage>
</organism>
<dbReference type="GO" id="GO:0005794">
    <property type="term" value="C:Golgi apparatus"/>
    <property type="evidence" value="ECO:0007669"/>
    <property type="project" value="TreeGrafter"/>
</dbReference>
<evidence type="ECO:0000313" key="5">
    <source>
        <dbReference type="EMBL" id="OLP85796.1"/>
    </source>
</evidence>
<feature type="compositionally biased region" description="Basic and acidic residues" evidence="3">
    <location>
        <begin position="851"/>
        <end position="863"/>
    </location>
</feature>
<dbReference type="PROSITE" id="PS50878">
    <property type="entry name" value="RT_POL"/>
    <property type="match status" value="1"/>
</dbReference>
<keyword evidence="6" id="KW-1185">Reference proteome</keyword>
<feature type="compositionally biased region" description="Polar residues" evidence="3">
    <location>
        <begin position="2131"/>
        <end position="2143"/>
    </location>
</feature>
<accession>A0A1Q9CS87</accession>
<evidence type="ECO:0000256" key="1">
    <source>
        <dbReference type="ARBA" id="ARBA00006441"/>
    </source>
</evidence>
<dbReference type="PANTHER" id="PTHR21481:SF0">
    <property type="entry name" value="PROTEIN CLEC16A"/>
    <property type="match status" value="1"/>
</dbReference>
<dbReference type="Pfam" id="PF09758">
    <property type="entry name" value="FPL"/>
    <property type="match status" value="1"/>
</dbReference>
<dbReference type="GO" id="GO:0016197">
    <property type="term" value="P:endosomal transport"/>
    <property type="evidence" value="ECO:0007669"/>
    <property type="project" value="TreeGrafter"/>
</dbReference>
<feature type="region of interest" description="Disordered" evidence="3">
    <location>
        <begin position="2131"/>
        <end position="2153"/>
    </location>
</feature>
<dbReference type="InterPro" id="IPR000477">
    <property type="entry name" value="RT_dom"/>
</dbReference>
<sequence>MAKEPEGKVQLLDGTELPYEILGGIDRCPLIWGHGLGPTDPRGMDHRACESFPLVKEMMKEDADKGKGAWPFSTVVYDARGHGRSSGWEPLASCIQQFHWRSLAFDMLSVASNFQTPATQKLRGALLGGYSMGASTALWAAYLCPTAVRGLVLLSVTTAWEIRAARRANLLKSADVLQASDPAASEVVRGAAFSDLPPLEDLAAAKLRIPVLLCAARDDTTHPAEVAERLSRVLPNADVFLKDTKAELAQESFLGNLFNWTSPPADSGCGARGSGSTPPPSYSFEKLQQLYNRLAQFRESDLEKSGEGDALIETVRQITEALIWGEQANHSQFFDFFCEKSIFSDLVHVLGLKKASKKVKLQLLQTLSMLIQNIHRQTSVYYILSNNHVNKLMSTNMDFDDEEVLAYYITLMKSLAMRLDNESIKFFFIQHPEPSFPLYIEATKFFIPGNMAAQRGASTPLLVLLACAAFAVRTWMGGAFQYEAAFTVVGSSPEGFAPPAHAPRAEIPTAPSAGKLGSDSGTSSATEQMFNRHDYMRRKDMGYKYPVGEEAYQFPPPIPDKRAGMNFPSTLLAHCDRVYKKKWKVCARLAENKRRRSDCEWDAFRWRTTGMTAAGEKALPLRVLEARMGHRDHMVRATVRTITLQVYKIEDQPMRRFVLRHAAESYFSQLAYHLQDLWLRLDAAAAKATGEDNLSQVQRENELQQDLQIYLSDVFELGIEELNEVLADRLLNAAILPVLLAGLTTSSSHRVGGAARTLAPHVSLFLVRQVLDTFHCPVLLEPMAQALLWSSVPAALAYGPQPFFRYVSSASRADITGDGKVSSLAPDPSTPQGEIATRYPIVIGGLREGYHHGEDERRSDMSVDHVGTSPQKRRVGDVAPSETGQPLTLDLIREAIRGEIKTAVGGFREDVQAVVARVDSVESQVTSKMQQTINLLEDMTGKYYQQQDVLKQLQEANKEVQIRLERLEKGGGGAASTAGGSTAPPSEAGRQPALIIGGWDPEQEARETKQAVEDILRSVRAPISTDALFVPGIRRGYAILPVDENPGETPEARRSRIQDVITRVREANVVLGERQEGGARKVWIAMSQPPERRRRSRMAAKVKRLYLTLGGAKDRLEVEYSSGSAWLRHGGTTTRICSTTAMRPTSAEEAGPGWVDLAAIAKALHKSTAEGEQPLELQFWGFTWNVGGLTASDVLQVLENFRGEANFDRFQFVMLQEIITDAGAKHLESDHWQIVYGKIEGEFRGEGVAHRCEHKHQQTTVVPGAILTTLCVTARARLRVLSGHIPHHATIPQTEDMLHRWGELLGGGKVVLGMDANETFKPPLHCTEGGYACTGRGETVLGWMASHDLRMPPQQLHIPTYHPYNTLHQPRRLDYLAVRGITAGAGQVLRCRDMASSDHDGVALPLSIHKGGGASRSSWGPRRLRPEPQVQALLQVPPPQGEDPHATITTLAKAITLPGGGQQKFRESKQLVQMRQQAHQATPGGAARQAWKAVSKQRKQEHRAWQKQLAEQAANLNWRALRALQQVRSHRGWHLPLTDDPNWRHNLSKHMTGIFAKATPMGGPRVEALKRAIRLQCKTTPWRAFTMHELCVTSHGWERNKSTGPDGVSHEAARALLGDVAWGERIREMLSDMLYTHKIPGGIEKGITVLLPKIPSPLEWGDTRPITLSSTFLKWAAQLLLHSAGHQLREGGEGLQWARKGRQGIELVTILRRVVQMSRDWGVPMWIVKLDIRKAFDSVWQHSLAELVAARIPSQRFPVPPGGGGMPWEAGLWLSVLQTRSLNVAVGDVITPIPQTNGSRQGSPDSPDLFGVVIAENLARAIQRTPGQQPDPQGGPPPPKCGGSFLDDTYLWSQSQTHLQSLLTNLEGELQQDGLSIHPTKTAILHSHAEGGGTFTIQGEAVPCQPHGSTIPALGSPITFGDQTAAIIGEMSRRARAAFGKHKQVLRARSSLKPRLLAHTALVRNSALYGAESWPAHQQLLRAANSLQALHIREMLHLRRRPGENWQEWHTRSLRLARVHLHREKGERWSTHILSRIWRLWGHLARGGEEVTAMLKWKNLHFWRGEQQKPARQRVRHAGRFNPGGDIERALESIAGTEWAAVAQDRQKWQQLQQTFVDRFDVPWASGRQQSLHDNLHPNFQRTTPPPHPPLPP</sequence>
<feature type="compositionally biased region" description="Pro residues" evidence="3">
    <location>
        <begin position="2144"/>
        <end position="2153"/>
    </location>
</feature>
<feature type="region of interest" description="Disordered" evidence="3">
    <location>
        <begin position="968"/>
        <end position="991"/>
    </location>
</feature>
<dbReference type="Pfam" id="PF19439">
    <property type="entry name" value="CLEC16A_C"/>
    <property type="match status" value="1"/>
</dbReference>
<comment type="caution">
    <text evidence="5">The sequence shown here is derived from an EMBL/GenBank/DDBJ whole genome shotgun (WGS) entry which is preliminary data.</text>
</comment>
<feature type="domain" description="Reverse transcriptase" evidence="4">
    <location>
        <begin position="1632"/>
        <end position="1902"/>
    </location>
</feature>
<dbReference type="InterPro" id="IPR029058">
    <property type="entry name" value="AB_hydrolase_fold"/>
</dbReference>